<accession>U4LFH1</accession>
<evidence type="ECO:0000256" key="1">
    <source>
        <dbReference type="SAM" id="MobiDB-lite"/>
    </source>
</evidence>
<dbReference type="EMBL" id="HF935891">
    <property type="protein sequence ID" value="CCX13883.1"/>
    <property type="molecule type" value="Genomic_DNA"/>
</dbReference>
<sequence length="96" mass="10565">MLIAIPSPHLRISIPGKMSSLLKKMFKKSDAKKKEEPPKAPQPGPVAKRNDPDGHLWKVLERGSGSLPAEVVKKKQEDLVKREPDLTTPPGTPVEI</sequence>
<evidence type="ECO:0000313" key="2">
    <source>
        <dbReference type="EMBL" id="CCX13883.1"/>
    </source>
</evidence>
<feature type="compositionally biased region" description="Basic and acidic residues" evidence="1">
    <location>
        <begin position="48"/>
        <end position="61"/>
    </location>
</feature>
<dbReference type="Proteomes" id="UP000018144">
    <property type="component" value="Unassembled WGS sequence"/>
</dbReference>
<keyword evidence="3" id="KW-1185">Reference proteome</keyword>
<feature type="compositionally biased region" description="Basic and acidic residues" evidence="1">
    <location>
        <begin position="27"/>
        <end position="38"/>
    </location>
</feature>
<evidence type="ECO:0000313" key="3">
    <source>
        <dbReference type="Proteomes" id="UP000018144"/>
    </source>
</evidence>
<gene>
    <name evidence="2" type="ORF">PCON_13476</name>
</gene>
<feature type="region of interest" description="Disordered" evidence="1">
    <location>
        <begin position="27"/>
        <end position="96"/>
    </location>
</feature>
<organism evidence="2 3">
    <name type="scientific">Pyronema omphalodes (strain CBS 100304)</name>
    <name type="common">Pyronema confluens</name>
    <dbReference type="NCBI Taxonomy" id="1076935"/>
    <lineage>
        <taxon>Eukaryota</taxon>
        <taxon>Fungi</taxon>
        <taxon>Dikarya</taxon>
        <taxon>Ascomycota</taxon>
        <taxon>Pezizomycotina</taxon>
        <taxon>Pezizomycetes</taxon>
        <taxon>Pezizales</taxon>
        <taxon>Pyronemataceae</taxon>
        <taxon>Pyronema</taxon>
    </lineage>
</organism>
<dbReference type="AlphaFoldDB" id="U4LFH1"/>
<name>U4LFH1_PYROM</name>
<proteinExistence type="predicted"/>
<reference evidence="2 3" key="1">
    <citation type="journal article" date="2013" name="PLoS Genet.">
        <title>The genome and development-dependent transcriptomes of Pyronema confluens: a window into fungal evolution.</title>
        <authorList>
            <person name="Traeger S."/>
            <person name="Altegoer F."/>
            <person name="Freitag M."/>
            <person name="Gabaldon T."/>
            <person name="Kempken F."/>
            <person name="Kumar A."/>
            <person name="Marcet-Houben M."/>
            <person name="Poggeler S."/>
            <person name="Stajich J.E."/>
            <person name="Nowrousian M."/>
        </authorList>
    </citation>
    <scope>NUCLEOTIDE SEQUENCE [LARGE SCALE GENOMIC DNA]</scope>
    <source>
        <strain evidence="3">CBS 100304</strain>
        <tissue evidence="2">Vegetative mycelium</tissue>
    </source>
</reference>
<feature type="compositionally biased region" description="Basic and acidic residues" evidence="1">
    <location>
        <begin position="71"/>
        <end position="85"/>
    </location>
</feature>
<protein>
    <submittedName>
        <fullName evidence="2">Uncharacterized protein</fullName>
    </submittedName>
</protein>